<dbReference type="InterPro" id="IPR009097">
    <property type="entry name" value="Cyclic_Pdiesterase"/>
</dbReference>
<name>A0A1J4K2C6_9EUKA</name>
<dbReference type="Proteomes" id="UP000179807">
    <property type="component" value="Unassembled WGS sequence"/>
</dbReference>
<dbReference type="GO" id="GO:0006355">
    <property type="term" value="P:regulation of DNA-templated transcription"/>
    <property type="evidence" value="ECO:0007669"/>
    <property type="project" value="TreeGrafter"/>
</dbReference>
<dbReference type="InterPro" id="IPR019510">
    <property type="entry name" value="AKAP7-like_phosphoesterase"/>
</dbReference>
<dbReference type="GeneID" id="94841154"/>
<accession>A0A1J4K2C6</accession>
<proteinExistence type="predicted"/>
<dbReference type="InterPro" id="IPR009210">
    <property type="entry name" value="ASCC1"/>
</dbReference>
<keyword evidence="3" id="KW-1185">Reference proteome</keyword>
<dbReference type="GO" id="GO:0006307">
    <property type="term" value="P:DNA alkylation repair"/>
    <property type="evidence" value="ECO:0007669"/>
    <property type="project" value="InterPro"/>
</dbReference>
<evidence type="ECO:0000313" key="3">
    <source>
        <dbReference type="Proteomes" id="UP000179807"/>
    </source>
</evidence>
<dbReference type="PANTHER" id="PTHR13360">
    <property type="entry name" value="ACTIVATING SIGNAL COINTEGRATOR 1 COMPLEX SUBUNIT 1"/>
    <property type="match status" value="1"/>
</dbReference>
<sequence>MSEQEIIRCFSEPCFGRKPQIEAVVAEVEGATLDYYIFHSDYHNNYSIAIFEIPSREKYDLLKEKMTNFNSKNILKELPPNTISVPVKKFKLNSSIPLRICDCTPTQENGRMVFKYQQEATKKAIYKNLDYFIGRPDYTHFVCFPLAPNFPEWTEAAKRVLEKWGVKNGRQINRTHLTVALFVIENDEELQLVNRLTEEAMRETQWCENRIMTFPRISVFGSQKNSRILYIEPEGEFLECLANFTHLLVSKLNDNGFGFVEEDSKSFHATMLRPNHVGKGRTFDSTYMFENFTPDDMPSVVANEIRLVQRFVYDPDDFYKTHFRYNIE</sequence>
<dbReference type="Gene3D" id="3.90.1140.10">
    <property type="entry name" value="Cyclic phosphodiesterase"/>
    <property type="match status" value="1"/>
</dbReference>
<reference evidence="2" key="1">
    <citation type="submission" date="2016-10" db="EMBL/GenBank/DDBJ databases">
        <authorList>
            <person name="Benchimol M."/>
            <person name="Almeida L.G."/>
            <person name="Vasconcelos A.T."/>
            <person name="Perreira-Neves A."/>
            <person name="Rosa I.A."/>
            <person name="Tasca T."/>
            <person name="Bogo M.R."/>
            <person name="de Souza W."/>
        </authorList>
    </citation>
    <scope>NUCLEOTIDE SEQUENCE [LARGE SCALE GENOMIC DNA]</scope>
    <source>
        <strain evidence="2">K</strain>
    </source>
</reference>
<feature type="domain" description="A-kinase anchor protein 7-like phosphoesterase" evidence="1">
    <location>
        <begin position="138"/>
        <end position="322"/>
    </location>
</feature>
<dbReference type="Pfam" id="PF10469">
    <property type="entry name" value="AKAP7_NLS"/>
    <property type="match status" value="1"/>
</dbReference>
<dbReference type="RefSeq" id="XP_068356781.1">
    <property type="nucleotide sequence ID" value="XM_068506450.1"/>
</dbReference>
<dbReference type="SUPFAM" id="SSF55144">
    <property type="entry name" value="LigT-like"/>
    <property type="match status" value="1"/>
</dbReference>
<gene>
    <name evidence="2" type="ORF">TRFO_28900</name>
</gene>
<dbReference type="AlphaFoldDB" id="A0A1J4K2C6"/>
<protein>
    <recommendedName>
        <fullName evidence="1">A-kinase anchor protein 7-like phosphoesterase domain-containing protein</fullName>
    </recommendedName>
</protein>
<dbReference type="PANTHER" id="PTHR13360:SF1">
    <property type="entry name" value="ACTIVATING SIGNAL COINTEGRATOR 1 COMPLEX SUBUNIT 1"/>
    <property type="match status" value="1"/>
</dbReference>
<dbReference type="VEuPathDB" id="TrichDB:TRFO_28900"/>
<dbReference type="EMBL" id="MLAK01000819">
    <property type="protein sequence ID" value="OHT03645.1"/>
    <property type="molecule type" value="Genomic_DNA"/>
</dbReference>
<dbReference type="GO" id="GO:0005634">
    <property type="term" value="C:nucleus"/>
    <property type="evidence" value="ECO:0007669"/>
    <property type="project" value="TreeGrafter"/>
</dbReference>
<comment type="caution">
    <text evidence="2">The sequence shown here is derived from an EMBL/GenBank/DDBJ whole genome shotgun (WGS) entry which is preliminary data.</text>
</comment>
<organism evidence="2 3">
    <name type="scientific">Tritrichomonas foetus</name>
    <dbReference type="NCBI Taxonomy" id="1144522"/>
    <lineage>
        <taxon>Eukaryota</taxon>
        <taxon>Metamonada</taxon>
        <taxon>Parabasalia</taxon>
        <taxon>Tritrichomonadida</taxon>
        <taxon>Tritrichomonadidae</taxon>
        <taxon>Tritrichomonas</taxon>
    </lineage>
</organism>
<evidence type="ECO:0000259" key="1">
    <source>
        <dbReference type="Pfam" id="PF10469"/>
    </source>
</evidence>
<evidence type="ECO:0000313" key="2">
    <source>
        <dbReference type="EMBL" id="OHT03645.1"/>
    </source>
</evidence>